<feature type="transmembrane region" description="Helical" evidence="5">
    <location>
        <begin position="253"/>
        <end position="271"/>
    </location>
</feature>
<evidence type="ECO:0000256" key="1">
    <source>
        <dbReference type="ARBA" id="ARBA00004141"/>
    </source>
</evidence>
<feature type="non-terminal residue" evidence="7">
    <location>
        <position position="1"/>
    </location>
</feature>
<evidence type="ECO:0000256" key="2">
    <source>
        <dbReference type="ARBA" id="ARBA00022692"/>
    </source>
</evidence>
<evidence type="ECO:0000259" key="6">
    <source>
        <dbReference type="Pfam" id="PF03798"/>
    </source>
</evidence>
<dbReference type="EMBL" id="CAUJNA010001207">
    <property type="protein sequence ID" value="CAJ1385199.1"/>
    <property type="molecule type" value="Genomic_DNA"/>
</dbReference>
<dbReference type="GO" id="GO:0005783">
    <property type="term" value="C:endoplasmic reticulum"/>
    <property type="evidence" value="ECO:0007669"/>
    <property type="project" value="TreeGrafter"/>
</dbReference>
<dbReference type="GO" id="GO:0016020">
    <property type="term" value="C:membrane"/>
    <property type="evidence" value="ECO:0007669"/>
    <property type="project" value="UniProtKB-SubCell"/>
</dbReference>
<keyword evidence="8" id="KW-1185">Reference proteome</keyword>
<keyword evidence="3 5" id="KW-1133">Transmembrane helix</keyword>
<dbReference type="PANTHER" id="PTHR13439:SF0">
    <property type="entry name" value="TOPOISOMERASE I DAMAGE AFFECTED PROTEIN 4"/>
    <property type="match status" value="1"/>
</dbReference>
<feature type="transmembrane region" description="Helical" evidence="5">
    <location>
        <begin position="334"/>
        <end position="354"/>
    </location>
</feature>
<dbReference type="GO" id="GO:0055088">
    <property type="term" value="P:lipid homeostasis"/>
    <property type="evidence" value="ECO:0007669"/>
    <property type="project" value="TreeGrafter"/>
</dbReference>
<name>A0AA36MYG1_9DINO</name>
<comment type="subcellular location">
    <subcellularLocation>
        <location evidence="1">Membrane</location>
        <topology evidence="1">Multi-pass membrane protein</topology>
    </subcellularLocation>
</comment>
<evidence type="ECO:0000256" key="5">
    <source>
        <dbReference type="SAM" id="Phobius"/>
    </source>
</evidence>
<keyword evidence="4 5" id="KW-0472">Membrane</keyword>
<dbReference type="Proteomes" id="UP001178507">
    <property type="component" value="Unassembled WGS sequence"/>
</dbReference>
<dbReference type="AlphaFoldDB" id="A0AA36MYG1"/>
<protein>
    <recommendedName>
        <fullName evidence="6">TLC domain-containing protein</fullName>
    </recommendedName>
</protein>
<sequence>SPPPLSSGGAIFGLGSQEEPAAMTQGAVVVEHTLVSAARRAVQAAQEANEAAQADDCTPTSVKEHMERVLQESAAVLEAAELTARRRQTFAEFTSMLSEEVKEAAEESMTEATRAAERTLRQAKSLVEDHFHIDEAFRMLGPLRQDSNLARDMHDWFNLLALLPVIYLNLRNWCCVTFSLSIVRNTLMEKSVVEMWHGEVFQEFWWTTLAYFIADIIWVVVLPDCVKSPGVILKHHFATVGYIFIPKLRPEHGWLMGACMIVEVNTWFLIARRALNKRGDRMFTTGVTVWKSIRMSTISFCFYLTWFVIRLIIYPYLMVVIVREWIKESHRVGTPLNIIAITPVMQCVFIFLNMKWTVDLIRSKLKGRGASKGL</sequence>
<comment type="caution">
    <text evidence="7">The sequence shown here is derived from an EMBL/GenBank/DDBJ whole genome shotgun (WGS) entry which is preliminary data.</text>
</comment>
<evidence type="ECO:0000313" key="8">
    <source>
        <dbReference type="Proteomes" id="UP001178507"/>
    </source>
</evidence>
<accession>A0AA36MYG1</accession>
<feature type="domain" description="TLC" evidence="6">
    <location>
        <begin position="175"/>
        <end position="362"/>
    </location>
</feature>
<dbReference type="InterPro" id="IPR050846">
    <property type="entry name" value="TLCD"/>
</dbReference>
<organism evidence="7 8">
    <name type="scientific">Effrenium voratum</name>
    <dbReference type="NCBI Taxonomy" id="2562239"/>
    <lineage>
        <taxon>Eukaryota</taxon>
        <taxon>Sar</taxon>
        <taxon>Alveolata</taxon>
        <taxon>Dinophyceae</taxon>
        <taxon>Suessiales</taxon>
        <taxon>Symbiodiniaceae</taxon>
        <taxon>Effrenium</taxon>
    </lineage>
</organism>
<gene>
    <name evidence="7" type="ORF">EVOR1521_LOCUS11852</name>
</gene>
<reference evidence="7" key="1">
    <citation type="submission" date="2023-08" db="EMBL/GenBank/DDBJ databases">
        <authorList>
            <person name="Chen Y."/>
            <person name="Shah S."/>
            <person name="Dougan E. K."/>
            <person name="Thang M."/>
            <person name="Chan C."/>
        </authorList>
    </citation>
    <scope>NUCLEOTIDE SEQUENCE</scope>
</reference>
<dbReference type="Pfam" id="PF03798">
    <property type="entry name" value="TRAM_LAG1_CLN8"/>
    <property type="match status" value="1"/>
</dbReference>
<evidence type="ECO:0000256" key="4">
    <source>
        <dbReference type="ARBA" id="ARBA00023136"/>
    </source>
</evidence>
<evidence type="ECO:0000313" key="7">
    <source>
        <dbReference type="EMBL" id="CAJ1385199.1"/>
    </source>
</evidence>
<proteinExistence type="predicted"/>
<evidence type="ECO:0000256" key="3">
    <source>
        <dbReference type="ARBA" id="ARBA00022989"/>
    </source>
</evidence>
<keyword evidence="2 5" id="KW-0812">Transmembrane</keyword>
<dbReference type="InterPro" id="IPR006634">
    <property type="entry name" value="TLC-dom"/>
</dbReference>
<dbReference type="PANTHER" id="PTHR13439">
    <property type="entry name" value="CT120 PROTEIN"/>
    <property type="match status" value="1"/>
</dbReference>
<feature type="transmembrane region" description="Helical" evidence="5">
    <location>
        <begin position="300"/>
        <end position="322"/>
    </location>
</feature>